<accession>B1VS28</accession>
<dbReference type="Pfam" id="PF07228">
    <property type="entry name" value="SpoIIE"/>
    <property type="match status" value="1"/>
</dbReference>
<dbReference type="GO" id="GO:0016791">
    <property type="term" value="F:phosphatase activity"/>
    <property type="evidence" value="ECO:0007669"/>
    <property type="project" value="TreeGrafter"/>
</dbReference>
<dbReference type="InterPro" id="IPR001932">
    <property type="entry name" value="PPM-type_phosphatase-like_dom"/>
</dbReference>
<protein>
    <submittedName>
        <fullName evidence="4">Integral membrane protein</fullName>
    </submittedName>
</protein>
<name>B1VS28_STRGG</name>
<evidence type="ECO:0000256" key="2">
    <source>
        <dbReference type="SAM" id="Phobius"/>
    </source>
</evidence>
<dbReference type="Proteomes" id="UP000001685">
    <property type="component" value="Chromosome"/>
</dbReference>
<reference evidence="5" key="1">
    <citation type="journal article" date="2008" name="J. Bacteriol.">
        <title>Genome sequence of the streptomycin-producing microorganism Streptomyces griseus IFO 13350.</title>
        <authorList>
            <person name="Ohnishi Y."/>
            <person name="Ishikawa J."/>
            <person name="Hara H."/>
            <person name="Suzuki H."/>
            <person name="Ikenoya M."/>
            <person name="Ikeda H."/>
            <person name="Yamashita A."/>
            <person name="Hattori M."/>
            <person name="Horinouchi S."/>
        </authorList>
    </citation>
    <scope>NUCLEOTIDE SEQUENCE [LARGE SCALE GENOMIC DNA]</scope>
    <source>
        <strain evidence="5">JCM 4626 / NBRC 13350</strain>
    </source>
</reference>
<feature type="transmembrane region" description="Helical" evidence="2">
    <location>
        <begin position="74"/>
        <end position="92"/>
    </location>
</feature>
<dbReference type="KEGG" id="sgr:SGR_3953"/>
<dbReference type="Gene3D" id="3.60.40.10">
    <property type="entry name" value="PPM-type phosphatase domain"/>
    <property type="match status" value="1"/>
</dbReference>
<gene>
    <name evidence="4" type="ordered locus">SGR_3953</name>
</gene>
<proteinExistence type="predicted"/>
<keyword evidence="2" id="KW-0472">Membrane</keyword>
<dbReference type="PANTHER" id="PTHR43156:SF2">
    <property type="entry name" value="STAGE II SPORULATION PROTEIN E"/>
    <property type="match status" value="1"/>
</dbReference>
<evidence type="ECO:0000259" key="3">
    <source>
        <dbReference type="SMART" id="SM00331"/>
    </source>
</evidence>
<keyword evidence="2" id="KW-0812">Transmembrane</keyword>
<dbReference type="eggNOG" id="COG2208">
    <property type="taxonomic scope" value="Bacteria"/>
</dbReference>
<keyword evidence="1" id="KW-0378">Hydrolase</keyword>
<dbReference type="AlphaFoldDB" id="B1VS28"/>
<dbReference type="SUPFAM" id="SSF81606">
    <property type="entry name" value="PP2C-like"/>
    <property type="match status" value="1"/>
</dbReference>
<dbReference type="EMBL" id="AP009493">
    <property type="protein sequence ID" value="BAG20782.1"/>
    <property type="molecule type" value="Genomic_DNA"/>
</dbReference>
<dbReference type="InterPro" id="IPR052016">
    <property type="entry name" value="Bact_Sigma-Reg"/>
</dbReference>
<dbReference type="SMART" id="SM00331">
    <property type="entry name" value="PP2C_SIG"/>
    <property type="match status" value="1"/>
</dbReference>
<organism evidence="4 5">
    <name type="scientific">Streptomyces griseus subsp. griseus (strain JCM 4626 / CBS 651.72 / NBRC 13350 / KCC S-0626 / ISP 5235)</name>
    <dbReference type="NCBI Taxonomy" id="455632"/>
    <lineage>
        <taxon>Bacteria</taxon>
        <taxon>Bacillati</taxon>
        <taxon>Actinomycetota</taxon>
        <taxon>Actinomycetes</taxon>
        <taxon>Kitasatosporales</taxon>
        <taxon>Streptomycetaceae</taxon>
        <taxon>Streptomyces</taxon>
    </lineage>
</organism>
<evidence type="ECO:0000313" key="4">
    <source>
        <dbReference type="EMBL" id="BAG20782.1"/>
    </source>
</evidence>
<sequence>MSGRRAPRGPRAPGRGDVVRNPGAAVVGLNRWLPWAAMGAVIVADRVTGEDYGLMPVFAVGPALAAAAGPRRRVVHVAVVALVLCAATATFNGRIDSIRFSVAVVCVVVLTVAAWFVASARLRAEDELTSVRAVADAVQQVLLGAVPARTSNGALAVSYVSAIESAHIGGDLYEAMPLPAGGLRIIVADVQGKGLPAVRTTSVVLAAFRESAPYVGALDEVGRRIERSLNWRTDGDRFVTAVLAEIADDGSVDILNYGHPAPLVRRSNGLLELAEPGSPGPPLGLGALTDAGPGRRRITLDVGDRVLFHTDGLTEARDPSGTFYPVLERAGEPLSDPDAQRALDRLREDVARFTEGPLDDDSAFLLFQYLPADGPVPPARSGSTRVS</sequence>
<dbReference type="InterPro" id="IPR036457">
    <property type="entry name" value="PPM-type-like_dom_sf"/>
</dbReference>
<evidence type="ECO:0000256" key="1">
    <source>
        <dbReference type="ARBA" id="ARBA00022801"/>
    </source>
</evidence>
<feature type="transmembrane region" description="Helical" evidence="2">
    <location>
        <begin position="98"/>
        <end position="118"/>
    </location>
</feature>
<evidence type="ECO:0000313" key="5">
    <source>
        <dbReference type="Proteomes" id="UP000001685"/>
    </source>
</evidence>
<keyword evidence="2" id="KW-1133">Transmembrane helix</keyword>
<dbReference type="HOGENOM" id="CLU_045535_1_1_11"/>
<feature type="domain" description="PPM-type phosphatase" evidence="3">
    <location>
        <begin position="150"/>
        <end position="369"/>
    </location>
</feature>
<dbReference type="PANTHER" id="PTHR43156">
    <property type="entry name" value="STAGE II SPORULATION PROTEIN E-RELATED"/>
    <property type="match status" value="1"/>
</dbReference>